<organism evidence="1 2">
    <name type="scientific">Caecibacteroides pullorum</name>
    <dbReference type="NCBI Taxonomy" id="2725562"/>
    <lineage>
        <taxon>Bacteria</taxon>
        <taxon>Pseudomonadati</taxon>
        <taxon>Bacteroidota</taxon>
        <taxon>Bacteroidia</taxon>
        <taxon>Bacteroidales</taxon>
        <taxon>Bacteroidaceae</taxon>
        <taxon>Caecibacteroides</taxon>
    </lineage>
</organism>
<protein>
    <submittedName>
        <fullName evidence="1">Uncharacterized protein</fullName>
    </submittedName>
</protein>
<accession>A0AA40ZVY7</accession>
<dbReference type="AlphaFoldDB" id="A0AA40ZVY7"/>
<name>A0AA40ZVY7_9BACT</name>
<proteinExistence type="predicted"/>
<reference evidence="1 2" key="1">
    <citation type="journal article" date="2021" name="Sci. Rep.">
        <title>The distribution of antibiotic resistance genes in chicken gut microbiota commensals.</title>
        <authorList>
            <person name="Juricova H."/>
            <person name="Matiasovicova J."/>
            <person name="Kubasova T."/>
            <person name="Cejkova D."/>
            <person name="Rychlik I."/>
        </authorList>
    </citation>
    <scope>NUCLEOTIDE SEQUENCE [LARGE SCALE GENOMIC DNA]</scope>
    <source>
        <strain evidence="1 2">An421</strain>
    </source>
</reference>
<dbReference type="Proteomes" id="UP000698924">
    <property type="component" value="Unassembled WGS sequence"/>
</dbReference>
<sequence length="269" mass="32655">MNIYFYNPRWLNPERFPLFMEILKVGEIVNAMPFSERPSILIEQYKNLCHFDWKGEKDENLYVKVTNQILKRISIPVYEKGKWTGCFEVKDIYTDSKYNNPIRNIINCNDENILVFCEDIIISRIPQYCFNTLRKYSGDSRYDERLCFYLIGEFLRKDKIYLRVRKYPEWVDATFTDKKGNNYYPIIAYLNKKSKELKPAERGNLTPIQFFLSEEGHCVYLKKKEEEIKRREEDRKRREEEAKMREYESYNEIGQEEVNYMLENGWDND</sequence>
<keyword evidence="2" id="KW-1185">Reference proteome</keyword>
<gene>
    <name evidence="1" type="ORF">H6D15_11730</name>
</gene>
<comment type="caution">
    <text evidence="1">The sequence shown here is derived from an EMBL/GenBank/DDBJ whole genome shotgun (WGS) entry which is preliminary data.</text>
</comment>
<evidence type="ECO:0000313" key="2">
    <source>
        <dbReference type="Proteomes" id="UP000698924"/>
    </source>
</evidence>
<evidence type="ECO:0000313" key="1">
    <source>
        <dbReference type="EMBL" id="MBM6858260.1"/>
    </source>
</evidence>
<dbReference type="EMBL" id="JACJMO010000021">
    <property type="protein sequence ID" value="MBM6858260.1"/>
    <property type="molecule type" value="Genomic_DNA"/>
</dbReference>
<dbReference type="RefSeq" id="WP_204972597.1">
    <property type="nucleotide sequence ID" value="NZ_JAAZTS010000021.1"/>
</dbReference>